<evidence type="ECO:0000313" key="1">
    <source>
        <dbReference type="EMBL" id="AUG32499.1"/>
    </source>
</evidence>
<gene>
    <name evidence="1" type="ORF">PLO_507</name>
</gene>
<accession>A0A2H4ZPT4</accession>
<name>A0A2H4ZPT4_9EUKA</name>
<proteinExistence type="predicted"/>
<geneLocation type="plastid" evidence="1"/>
<keyword evidence="1" id="KW-0934">Plastid</keyword>
<organism evidence="1">
    <name type="scientific">Paulinella longichromatophora</name>
    <dbReference type="NCBI Taxonomy" id="1708747"/>
    <lineage>
        <taxon>Eukaryota</taxon>
        <taxon>Sar</taxon>
        <taxon>Rhizaria</taxon>
        <taxon>Cercozoa</taxon>
        <taxon>Imbricatea</taxon>
        <taxon>Silicofilosea</taxon>
        <taxon>Euglyphida</taxon>
        <taxon>Paulinellidae</taxon>
        <taxon>Paulinella</taxon>
    </lineage>
</organism>
<dbReference type="EMBL" id="MG264610">
    <property type="protein sequence ID" value="AUG32499.1"/>
    <property type="molecule type" value="Genomic_DNA"/>
</dbReference>
<protein>
    <submittedName>
        <fullName evidence="1">Putative Cytochrome c oxidase subunit Va</fullName>
    </submittedName>
</protein>
<reference evidence="1" key="1">
    <citation type="submission" date="2017-10" db="EMBL/GenBank/DDBJ databases">
        <title>Paulinella longichromatophora chromatophore genome.</title>
        <authorList>
            <person name="Lhee D."/>
            <person name="Yoon H.S."/>
        </authorList>
    </citation>
    <scope>NUCLEOTIDE SEQUENCE</scope>
</reference>
<dbReference type="AlphaFoldDB" id="A0A2H4ZPT4"/>
<sequence>MIIVEIINAREVVRQRIGRLGERLIGKVVDAEAQVEKALIQELENAFREFGIEARIFSVDGLQMVGKSHLELPIQVREERQVNSKQD</sequence>